<dbReference type="Gene3D" id="2.150.10.10">
    <property type="entry name" value="Serralysin-like metalloprotease, C-terminal"/>
    <property type="match status" value="1"/>
</dbReference>
<comment type="caution">
    <text evidence="1">The sequence shown here is derived from an EMBL/GenBank/DDBJ whole genome shotgun (WGS) entry which is preliminary data.</text>
</comment>
<proteinExistence type="predicted"/>
<dbReference type="Proteomes" id="UP000253201">
    <property type="component" value="Unassembled WGS sequence"/>
</dbReference>
<sequence>MKGGLGTDIMTGGAGDDTFVFSKGFGRDRITSGFDSNPSGGQDHLDLSLLGISVANFASSVTIAGSAGNSTVITLGNPIDGNVITLENVNTKSIDVNDFLQIG</sequence>
<dbReference type="RefSeq" id="WP_350436158.1">
    <property type="nucleotide sequence ID" value="NZ_JAGYXR010000037.1"/>
</dbReference>
<dbReference type="SUPFAM" id="SSF51120">
    <property type="entry name" value="beta-Roll"/>
    <property type="match status" value="1"/>
</dbReference>
<evidence type="ECO:0000313" key="2">
    <source>
        <dbReference type="Proteomes" id="UP000253201"/>
    </source>
</evidence>
<keyword evidence="2" id="KW-1185">Reference proteome</keyword>
<reference evidence="1 2" key="1">
    <citation type="submission" date="2018-06" db="EMBL/GenBank/DDBJ databases">
        <title>Genomic Encyclopedia of Type Strains, Phase IV (KMG-IV): sequencing the most valuable type-strain genomes for metagenomic binning, comparative biology and taxonomic classification.</title>
        <authorList>
            <person name="Goeker M."/>
        </authorList>
    </citation>
    <scope>NUCLEOTIDE SEQUENCE [LARGE SCALE GENOMIC DNA]</scope>
    <source>
        <strain evidence="1 2">DSM 27453</strain>
    </source>
</reference>
<dbReference type="EMBL" id="QNRL01000007">
    <property type="protein sequence ID" value="RBP09290.1"/>
    <property type="molecule type" value="Genomic_DNA"/>
</dbReference>
<evidence type="ECO:0008006" key="3">
    <source>
        <dbReference type="Google" id="ProtNLM"/>
    </source>
</evidence>
<evidence type="ECO:0000313" key="1">
    <source>
        <dbReference type="EMBL" id="RBP09290.1"/>
    </source>
</evidence>
<dbReference type="InterPro" id="IPR011049">
    <property type="entry name" value="Serralysin-like_metalloprot_C"/>
</dbReference>
<name>A0ABX9FSC6_9ENTR</name>
<organism evidence="1 2">
    <name type="scientific">Pseudocitrobacter faecalis</name>
    <dbReference type="NCBI Taxonomy" id="1398493"/>
    <lineage>
        <taxon>Bacteria</taxon>
        <taxon>Pseudomonadati</taxon>
        <taxon>Pseudomonadota</taxon>
        <taxon>Gammaproteobacteria</taxon>
        <taxon>Enterobacterales</taxon>
        <taxon>Enterobacteriaceae</taxon>
        <taxon>Pseudocitrobacter</taxon>
    </lineage>
</organism>
<gene>
    <name evidence="1" type="ORF">DFQ50_1075</name>
</gene>
<protein>
    <recommendedName>
        <fullName evidence="3">Hemolysin type calcium-binding protein</fullName>
    </recommendedName>
</protein>
<accession>A0ABX9FSC6</accession>